<keyword evidence="11" id="KW-1185">Reference proteome</keyword>
<reference evidence="10 11" key="1">
    <citation type="submission" date="2018-07" db="EMBL/GenBank/DDBJ databases">
        <title>Complete genome sequence of Psychrobacillus sp. PB01, isolated from iceberg, and comparative genome analysis of Psychrobacillus strains.</title>
        <authorList>
            <person name="Lee P.C."/>
        </authorList>
    </citation>
    <scope>NUCLEOTIDE SEQUENCE [LARGE SCALE GENOMIC DNA]</scope>
    <source>
        <strain evidence="10 11">PB01</strain>
    </source>
</reference>
<proteinExistence type="inferred from homology"/>
<gene>
    <name evidence="10" type="ORF">PB01_03810</name>
</gene>
<organism evidence="10 11">
    <name type="scientific">Psychrobacillus glaciei</name>
    <dbReference type="NCBI Taxonomy" id="2283160"/>
    <lineage>
        <taxon>Bacteria</taxon>
        <taxon>Bacillati</taxon>
        <taxon>Bacillota</taxon>
        <taxon>Bacilli</taxon>
        <taxon>Bacillales</taxon>
        <taxon>Bacillaceae</taxon>
        <taxon>Psychrobacillus</taxon>
    </lineage>
</organism>
<evidence type="ECO:0000256" key="6">
    <source>
        <dbReference type="ARBA" id="ARBA00022840"/>
    </source>
</evidence>
<keyword evidence="3" id="KW-0808">Transferase</keyword>
<evidence type="ECO:0000256" key="8">
    <source>
        <dbReference type="ARBA" id="ARBA00051245"/>
    </source>
</evidence>
<dbReference type="Gene3D" id="3.40.50.300">
    <property type="entry name" value="P-loop containing nucleotide triphosphate hydrolases"/>
    <property type="match status" value="1"/>
</dbReference>
<keyword evidence="4" id="KW-0547">Nucleotide-binding</keyword>
<dbReference type="PANTHER" id="PTHR32309">
    <property type="entry name" value="TYROSINE-PROTEIN KINASE"/>
    <property type="match status" value="1"/>
</dbReference>
<keyword evidence="5" id="KW-0418">Kinase</keyword>
<dbReference type="PANTHER" id="PTHR32309:SF13">
    <property type="entry name" value="FERRIC ENTEROBACTIN TRANSPORT PROTEIN FEPE"/>
    <property type="match status" value="1"/>
</dbReference>
<sequence length="233" mass="25690">MAKKTKSLQQVARKLVVITDPKSFVSEQFRTARTNINFSKPDGELTTLLFTSSVQAEGKSTSSANLACLFAQEGKKVILIDADMRKPTVHYTFHLTNTIGLSNILTKKTPVLEALKETDIENLQIITSGPIPPNPAELLSAKSMDDMIEELRKHFDLIIFDAPPVLSVTDAQILANKSEGTVLVISAGATDKKSVLKAKELLVASKAKIIGTVLNNFNLEKDHYYYQYYGSEE</sequence>
<dbReference type="OrthoDB" id="9794577at2"/>
<dbReference type="GO" id="GO:0005524">
    <property type="term" value="F:ATP binding"/>
    <property type="evidence" value="ECO:0007669"/>
    <property type="project" value="UniProtKB-KW"/>
</dbReference>
<evidence type="ECO:0000256" key="4">
    <source>
        <dbReference type="ARBA" id="ARBA00022741"/>
    </source>
</evidence>
<evidence type="ECO:0000313" key="11">
    <source>
        <dbReference type="Proteomes" id="UP000325517"/>
    </source>
</evidence>
<keyword evidence="7" id="KW-0829">Tyrosine-protein kinase</keyword>
<name>A0A5J6SK08_9BACI</name>
<dbReference type="Proteomes" id="UP000325517">
    <property type="component" value="Chromosome"/>
</dbReference>
<evidence type="ECO:0000256" key="2">
    <source>
        <dbReference type="ARBA" id="ARBA00011903"/>
    </source>
</evidence>
<dbReference type="GO" id="GO:0042802">
    <property type="term" value="F:identical protein binding"/>
    <property type="evidence" value="ECO:0007669"/>
    <property type="project" value="UniProtKB-ARBA"/>
</dbReference>
<dbReference type="InterPro" id="IPR025669">
    <property type="entry name" value="AAA_dom"/>
</dbReference>
<dbReference type="InterPro" id="IPR050445">
    <property type="entry name" value="Bact_polysacc_biosynth/exp"/>
</dbReference>
<dbReference type="EC" id="2.7.10.2" evidence="2"/>
<dbReference type="EMBL" id="CP031223">
    <property type="protein sequence ID" value="QFF98012.1"/>
    <property type="molecule type" value="Genomic_DNA"/>
</dbReference>
<dbReference type="AlphaFoldDB" id="A0A5J6SK08"/>
<dbReference type="SUPFAM" id="SSF52540">
    <property type="entry name" value="P-loop containing nucleoside triphosphate hydrolases"/>
    <property type="match status" value="1"/>
</dbReference>
<evidence type="ECO:0000256" key="5">
    <source>
        <dbReference type="ARBA" id="ARBA00022777"/>
    </source>
</evidence>
<dbReference type="KEGG" id="psyo:PB01_03810"/>
<comment type="similarity">
    <text evidence="1">Belongs to the CpsD/CapB family.</text>
</comment>
<evidence type="ECO:0000256" key="7">
    <source>
        <dbReference type="ARBA" id="ARBA00023137"/>
    </source>
</evidence>
<evidence type="ECO:0000256" key="1">
    <source>
        <dbReference type="ARBA" id="ARBA00007316"/>
    </source>
</evidence>
<keyword evidence="6" id="KW-0067">ATP-binding</keyword>
<dbReference type="InterPro" id="IPR027417">
    <property type="entry name" value="P-loop_NTPase"/>
</dbReference>
<accession>A0A5J6SK08</accession>
<dbReference type="NCBIfam" id="TIGR01007">
    <property type="entry name" value="eps_fam"/>
    <property type="match status" value="1"/>
</dbReference>
<protein>
    <recommendedName>
        <fullName evidence="2">non-specific protein-tyrosine kinase</fullName>
        <ecNumber evidence="2">2.7.10.2</ecNumber>
    </recommendedName>
</protein>
<dbReference type="Pfam" id="PF13614">
    <property type="entry name" value="AAA_31"/>
    <property type="match status" value="1"/>
</dbReference>
<feature type="domain" description="AAA" evidence="9">
    <location>
        <begin position="58"/>
        <end position="176"/>
    </location>
</feature>
<dbReference type="InterPro" id="IPR005702">
    <property type="entry name" value="Wzc-like_C"/>
</dbReference>
<dbReference type="GO" id="GO:0005886">
    <property type="term" value="C:plasma membrane"/>
    <property type="evidence" value="ECO:0007669"/>
    <property type="project" value="UniProtKB-ARBA"/>
</dbReference>
<evidence type="ECO:0000256" key="3">
    <source>
        <dbReference type="ARBA" id="ARBA00022679"/>
    </source>
</evidence>
<comment type="catalytic activity">
    <reaction evidence="8">
        <text>L-tyrosyl-[protein] + ATP = O-phospho-L-tyrosyl-[protein] + ADP + H(+)</text>
        <dbReference type="Rhea" id="RHEA:10596"/>
        <dbReference type="Rhea" id="RHEA-COMP:10136"/>
        <dbReference type="Rhea" id="RHEA-COMP:20101"/>
        <dbReference type="ChEBI" id="CHEBI:15378"/>
        <dbReference type="ChEBI" id="CHEBI:30616"/>
        <dbReference type="ChEBI" id="CHEBI:46858"/>
        <dbReference type="ChEBI" id="CHEBI:61978"/>
        <dbReference type="ChEBI" id="CHEBI:456216"/>
        <dbReference type="EC" id="2.7.10.2"/>
    </reaction>
</comment>
<dbReference type="CDD" id="cd05387">
    <property type="entry name" value="BY-kinase"/>
    <property type="match status" value="1"/>
</dbReference>
<dbReference type="FunFam" id="3.40.50.300:FF:000527">
    <property type="entry name" value="Tyrosine-protein kinase etk"/>
    <property type="match status" value="1"/>
</dbReference>
<evidence type="ECO:0000313" key="10">
    <source>
        <dbReference type="EMBL" id="QFF98012.1"/>
    </source>
</evidence>
<evidence type="ECO:0000259" key="9">
    <source>
        <dbReference type="Pfam" id="PF13614"/>
    </source>
</evidence>
<dbReference type="RefSeq" id="WP_151698959.1">
    <property type="nucleotide sequence ID" value="NZ_CP031223.1"/>
</dbReference>
<dbReference type="GO" id="GO:0004715">
    <property type="term" value="F:non-membrane spanning protein tyrosine kinase activity"/>
    <property type="evidence" value="ECO:0007669"/>
    <property type="project" value="UniProtKB-EC"/>
</dbReference>